<keyword evidence="1" id="KW-1133">Transmembrane helix</keyword>
<feature type="domain" description="At4g15545-like C-terminal" evidence="2">
    <location>
        <begin position="33"/>
        <end position="60"/>
    </location>
</feature>
<evidence type="ECO:0000313" key="3">
    <source>
        <dbReference type="EMBL" id="KAL2326113.1"/>
    </source>
</evidence>
<dbReference type="Pfam" id="PF25972">
    <property type="entry name" value="At4g15545_C"/>
    <property type="match status" value="1"/>
</dbReference>
<dbReference type="PANTHER" id="PTHR47383">
    <property type="entry name" value="OS03G0659800 PROTEIN"/>
    <property type="match status" value="1"/>
</dbReference>
<keyword evidence="1" id="KW-0472">Membrane</keyword>
<evidence type="ECO:0000313" key="4">
    <source>
        <dbReference type="Proteomes" id="UP001603857"/>
    </source>
</evidence>
<proteinExistence type="predicted"/>
<dbReference type="PANTHER" id="PTHR47383:SF8">
    <property type="entry name" value="OS01G0768300 PROTEIN"/>
    <property type="match status" value="1"/>
</dbReference>
<feature type="transmembrane region" description="Helical" evidence="1">
    <location>
        <begin position="12"/>
        <end position="32"/>
    </location>
</feature>
<dbReference type="InterPro" id="IPR058935">
    <property type="entry name" value="At4g15545-like_C"/>
</dbReference>
<dbReference type="Proteomes" id="UP001603857">
    <property type="component" value="Unassembled WGS sequence"/>
</dbReference>
<reference evidence="3 4" key="1">
    <citation type="submission" date="2024-08" db="EMBL/GenBank/DDBJ databases">
        <title>Insights into the chromosomal genome structure of Flemingia macrophylla.</title>
        <authorList>
            <person name="Ding Y."/>
            <person name="Zhao Y."/>
            <person name="Bi W."/>
            <person name="Wu M."/>
            <person name="Zhao G."/>
            <person name="Gong Y."/>
            <person name="Li W."/>
            <person name="Zhang P."/>
        </authorList>
    </citation>
    <scope>NUCLEOTIDE SEQUENCE [LARGE SCALE GENOMIC DNA]</scope>
    <source>
        <strain evidence="3">DYQJB</strain>
        <tissue evidence="3">Leaf</tissue>
    </source>
</reference>
<dbReference type="AlphaFoldDB" id="A0ABD1LRG2"/>
<keyword evidence="1" id="KW-0812">Transmembrane</keyword>
<gene>
    <name evidence="3" type="ORF">Fmac_025171</name>
</gene>
<evidence type="ECO:0000259" key="2">
    <source>
        <dbReference type="Pfam" id="PF25972"/>
    </source>
</evidence>
<organism evidence="3 4">
    <name type="scientific">Flemingia macrophylla</name>
    <dbReference type="NCBI Taxonomy" id="520843"/>
    <lineage>
        <taxon>Eukaryota</taxon>
        <taxon>Viridiplantae</taxon>
        <taxon>Streptophyta</taxon>
        <taxon>Embryophyta</taxon>
        <taxon>Tracheophyta</taxon>
        <taxon>Spermatophyta</taxon>
        <taxon>Magnoliopsida</taxon>
        <taxon>eudicotyledons</taxon>
        <taxon>Gunneridae</taxon>
        <taxon>Pentapetalae</taxon>
        <taxon>rosids</taxon>
        <taxon>fabids</taxon>
        <taxon>Fabales</taxon>
        <taxon>Fabaceae</taxon>
        <taxon>Papilionoideae</taxon>
        <taxon>50 kb inversion clade</taxon>
        <taxon>NPAAA clade</taxon>
        <taxon>indigoferoid/millettioid clade</taxon>
        <taxon>Phaseoleae</taxon>
        <taxon>Flemingia</taxon>
    </lineage>
</organism>
<protein>
    <recommendedName>
        <fullName evidence="2">At4g15545-like C-terminal domain-containing protein</fullName>
    </recommendedName>
</protein>
<sequence length="149" mass="16606">MTHHHSLLLKRTVLPHVVDLLVLVSLVLAFYYRSRLSYKQFSAFLANIKELNAQKQTRETSPFPPDVFVDFETSGFELLSASKRIATSSTPLSTSSPLQCLQARRCLSASELVATATSSSRTATMSRLHRSLLAPWTSPRAALTRVQPF</sequence>
<comment type="caution">
    <text evidence="3">The sequence shown here is derived from an EMBL/GenBank/DDBJ whole genome shotgun (WGS) entry which is preliminary data.</text>
</comment>
<evidence type="ECO:0000256" key="1">
    <source>
        <dbReference type="SAM" id="Phobius"/>
    </source>
</evidence>
<dbReference type="InterPro" id="IPR058936">
    <property type="entry name" value="At4g15545-like"/>
</dbReference>
<accession>A0ABD1LRG2</accession>
<name>A0ABD1LRG2_9FABA</name>
<dbReference type="EMBL" id="JBGMDY010000008">
    <property type="protein sequence ID" value="KAL2326113.1"/>
    <property type="molecule type" value="Genomic_DNA"/>
</dbReference>
<keyword evidence="4" id="KW-1185">Reference proteome</keyword>